<keyword evidence="1" id="KW-1133">Transmembrane helix</keyword>
<accession>A0A972VWG3</accession>
<comment type="caution">
    <text evidence="3">The sequence shown here is derived from an EMBL/GenBank/DDBJ whole genome shotgun (WGS) entry which is preliminary data.</text>
</comment>
<gene>
    <name evidence="3" type="ORF">HQ497_00505</name>
</gene>
<dbReference type="InterPro" id="IPR058058">
    <property type="entry name" value="CBU_0592-like"/>
</dbReference>
<evidence type="ECO:0000313" key="3">
    <source>
        <dbReference type="EMBL" id="NQV63817.1"/>
    </source>
</evidence>
<dbReference type="Pfam" id="PF26604">
    <property type="entry name" value="CBU_0592"/>
    <property type="match status" value="1"/>
</dbReference>
<keyword evidence="1" id="KW-0812">Transmembrane</keyword>
<evidence type="ECO:0000256" key="1">
    <source>
        <dbReference type="SAM" id="Phobius"/>
    </source>
</evidence>
<feature type="transmembrane region" description="Helical" evidence="1">
    <location>
        <begin position="6"/>
        <end position="24"/>
    </location>
</feature>
<dbReference type="NCBIfam" id="NF047864">
    <property type="entry name" value="CBU_0592_membra"/>
    <property type="match status" value="1"/>
</dbReference>
<dbReference type="Proteomes" id="UP000754644">
    <property type="component" value="Unassembled WGS sequence"/>
</dbReference>
<evidence type="ECO:0000259" key="2">
    <source>
        <dbReference type="Pfam" id="PF26604"/>
    </source>
</evidence>
<name>A0A972VWG3_9GAMM</name>
<dbReference type="EMBL" id="JABMOJ010000019">
    <property type="protein sequence ID" value="NQV63817.1"/>
    <property type="molecule type" value="Genomic_DNA"/>
</dbReference>
<dbReference type="AlphaFoldDB" id="A0A972VWG3"/>
<feature type="domain" description="CBU-0592-like" evidence="2">
    <location>
        <begin position="6"/>
        <end position="81"/>
    </location>
</feature>
<reference evidence="3" key="1">
    <citation type="submission" date="2020-05" db="EMBL/GenBank/DDBJ databases">
        <title>Sulfur intermediates as new biogeochemical hubs in an aquatic model microbial ecosystem.</title>
        <authorList>
            <person name="Vigneron A."/>
        </authorList>
    </citation>
    <scope>NUCLEOTIDE SEQUENCE</scope>
    <source>
        <strain evidence="3">Bin.250</strain>
    </source>
</reference>
<proteinExistence type="predicted"/>
<protein>
    <recommendedName>
        <fullName evidence="2">CBU-0592-like domain-containing protein</fullName>
    </recommendedName>
</protein>
<organism evidence="3 4">
    <name type="scientific">SAR86 cluster bacterium</name>
    <dbReference type="NCBI Taxonomy" id="2030880"/>
    <lineage>
        <taxon>Bacteria</taxon>
        <taxon>Pseudomonadati</taxon>
        <taxon>Pseudomonadota</taxon>
        <taxon>Gammaproteobacteria</taxon>
        <taxon>SAR86 cluster</taxon>
    </lineage>
</organism>
<keyword evidence="1" id="KW-0472">Membrane</keyword>
<sequence length="86" mass="9501">MEYAWYDFVGNLGVVCVLGTYLSLQMGGLALNGLMYSLINGLGALLILVSLFFNFNLSSFTIEVVWLLISAYGIGKYLRNRPVTDP</sequence>
<evidence type="ECO:0000313" key="4">
    <source>
        <dbReference type="Proteomes" id="UP000754644"/>
    </source>
</evidence>